<evidence type="ECO:0000313" key="3">
    <source>
        <dbReference type="Proteomes" id="UP001144256"/>
    </source>
</evidence>
<proteinExistence type="predicted"/>
<protein>
    <submittedName>
        <fullName evidence="2">Streptomycin biosynthesis protein StrF</fullName>
    </submittedName>
</protein>
<dbReference type="AlphaFoldDB" id="A0A9W6DHG0"/>
<dbReference type="Proteomes" id="UP001144256">
    <property type="component" value="Unassembled WGS sequence"/>
</dbReference>
<sequence length="223" mass="26311">MNENKIAFIMCVNDDALYRKSIHYINALLVPDKFTVEIIDIRNQSSMTKGYNEGLRRTDAKYKVYLHQDVFIINKNFMNDIIGIFQEHEEIGLLGVIGSKYIPSDGVWWRSVKKVGTVYDSHRGKKELLDFRQAGNDRLSYVAAIDGLMMITQYDIPWREDIFDGWHFYDISQCMEFSKKNYKIAVPYQEVPWCIHDCGIVKLTDYKKYRLIFLDEYKNELKS</sequence>
<dbReference type="Gene3D" id="3.90.550.10">
    <property type="entry name" value="Spore Coat Polysaccharide Biosynthesis Protein SpsA, Chain A"/>
    <property type="match status" value="1"/>
</dbReference>
<comment type="caution">
    <text evidence="2">The sequence shown here is derived from an EMBL/GenBank/DDBJ whole genome shotgun (WGS) entry which is preliminary data.</text>
</comment>
<dbReference type="EMBL" id="BRLB01000012">
    <property type="protein sequence ID" value="GKX30829.1"/>
    <property type="molecule type" value="Genomic_DNA"/>
</dbReference>
<gene>
    <name evidence="2" type="ORF">SH1V18_33090</name>
</gene>
<dbReference type="Pfam" id="PF13712">
    <property type="entry name" value="Glyco_tranf_2_5"/>
    <property type="match status" value="1"/>
</dbReference>
<accession>A0A9W6DHG0</accession>
<evidence type="ECO:0000259" key="1">
    <source>
        <dbReference type="Pfam" id="PF13712"/>
    </source>
</evidence>
<organism evidence="2 3">
    <name type="scientific">Vallitalea longa</name>
    <dbReference type="NCBI Taxonomy" id="2936439"/>
    <lineage>
        <taxon>Bacteria</taxon>
        <taxon>Bacillati</taxon>
        <taxon>Bacillota</taxon>
        <taxon>Clostridia</taxon>
        <taxon>Lachnospirales</taxon>
        <taxon>Vallitaleaceae</taxon>
        <taxon>Vallitalea</taxon>
    </lineage>
</organism>
<dbReference type="RefSeq" id="WP_281817335.1">
    <property type="nucleotide sequence ID" value="NZ_BRLB01000012.1"/>
</dbReference>
<reference evidence="2" key="1">
    <citation type="submission" date="2022-06" db="EMBL/GenBank/DDBJ databases">
        <title>Vallitalea longa sp. nov., an anaerobic bacterium isolated from marine sediment.</title>
        <authorList>
            <person name="Hirano S."/>
            <person name="Terahara T."/>
            <person name="Mori K."/>
            <person name="Hamada M."/>
            <person name="Matsumoto R."/>
            <person name="Kobayashi T."/>
        </authorList>
    </citation>
    <scope>NUCLEOTIDE SEQUENCE</scope>
    <source>
        <strain evidence="2">SH18-1</strain>
    </source>
</reference>
<keyword evidence="3" id="KW-1185">Reference proteome</keyword>
<feature type="domain" description="Streptomycin biosynthesis protein StrF" evidence="1">
    <location>
        <begin position="7"/>
        <end position="217"/>
    </location>
</feature>
<dbReference type="SUPFAM" id="SSF53448">
    <property type="entry name" value="Nucleotide-diphospho-sugar transferases"/>
    <property type="match status" value="1"/>
</dbReference>
<dbReference type="InterPro" id="IPR029044">
    <property type="entry name" value="Nucleotide-diphossugar_trans"/>
</dbReference>
<dbReference type="InterPro" id="IPR059123">
    <property type="entry name" value="StrF_dom"/>
</dbReference>
<name>A0A9W6DHG0_9FIRM</name>
<evidence type="ECO:0000313" key="2">
    <source>
        <dbReference type="EMBL" id="GKX30829.1"/>
    </source>
</evidence>